<keyword evidence="4 6" id="KW-0472">Membrane</keyword>
<evidence type="ECO:0000256" key="6">
    <source>
        <dbReference type="SAM" id="Phobius"/>
    </source>
</evidence>
<evidence type="ECO:0000256" key="5">
    <source>
        <dbReference type="SAM" id="MobiDB-lite"/>
    </source>
</evidence>
<evidence type="ECO:0000256" key="4">
    <source>
        <dbReference type="ARBA" id="ARBA00023136"/>
    </source>
</evidence>
<keyword evidence="3 6" id="KW-1133">Transmembrane helix</keyword>
<feature type="region of interest" description="Disordered" evidence="5">
    <location>
        <begin position="353"/>
        <end position="375"/>
    </location>
</feature>
<sequence>MASIDHGNLVTPDDVLRTLPNGQPLVISQYYAAGETSGVVVLAVISCTSAIAVACLLTAIAISAWNTRKLSSPTLFVRSHVAAYFVSLLLCEIVQTIGSIMSIRWVQERAVSYGPYCTVQGVLKQIADVGTAYWYIIALNTFCILFLRWRLGRYVLISTMIIGWSTIGAIITSGPTAIQRVDAGPFCKSNFYGYLFFEDAISGYWCWISDQYPSERITLDYLIMFLSALLSFVMYSLVFLRLRGNILVHGWHVSFHLRPECSEGSPKSIDTHVMNIAKGMLLYPVAYTILLLPIAICRFAEWTGHNVSFAATISSDAIFLLSGIVNVVLFLTTRRVLPLHSVLPKTVSSLFRSSNADQSSPRSSTFSASSFSNDPEKSILSCEESIRMQNSFPPRSALPNAVPTRYSANRPDFAIDSATSEAYGRISQDSSFDEVNITSASYHRGGSYK</sequence>
<dbReference type="OrthoDB" id="100006at2759"/>
<accession>A0A4Q9MTM7</accession>
<reference evidence="7" key="1">
    <citation type="submission" date="2019-01" db="EMBL/GenBank/DDBJ databases">
        <title>Draft genome sequences of three monokaryotic isolates of the white-rot basidiomycete fungus Dichomitus squalens.</title>
        <authorList>
            <consortium name="DOE Joint Genome Institute"/>
            <person name="Lopez S.C."/>
            <person name="Andreopoulos B."/>
            <person name="Pangilinan J."/>
            <person name="Lipzen A."/>
            <person name="Riley R."/>
            <person name="Ahrendt S."/>
            <person name="Ng V."/>
            <person name="Barry K."/>
            <person name="Daum C."/>
            <person name="Grigoriev I.V."/>
            <person name="Hilden K.S."/>
            <person name="Makela M.R."/>
            <person name="de Vries R.P."/>
        </authorList>
    </citation>
    <scope>NUCLEOTIDE SEQUENCE [LARGE SCALE GENOMIC DNA]</scope>
    <source>
        <strain evidence="7">OM18370.1</strain>
    </source>
</reference>
<comment type="subcellular location">
    <subcellularLocation>
        <location evidence="1">Membrane</location>
        <topology evidence="1">Multi-pass membrane protein</topology>
    </subcellularLocation>
</comment>
<dbReference type="Proteomes" id="UP000292957">
    <property type="component" value="Unassembled WGS sequence"/>
</dbReference>
<evidence type="ECO:0008006" key="8">
    <source>
        <dbReference type="Google" id="ProtNLM"/>
    </source>
</evidence>
<feature type="transmembrane region" description="Helical" evidence="6">
    <location>
        <begin position="307"/>
        <end position="331"/>
    </location>
</feature>
<dbReference type="GO" id="GO:0007189">
    <property type="term" value="P:adenylate cyclase-activating G protein-coupled receptor signaling pathway"/>
    <property type="evidence" value="ECO:0007669"/>
    <property type="project" value="TreeGrafter"/>
</dbReference>
<dbReference type="PANTHER" id="PTHR23112">
    <property type="entry name" value="G PROTEIN-COUPLED RECEPTOR 157-RELATED"/>
    <property type="match status" value="1"/>
</dbReference>
<feature type="transmembrane region" description="Helical" evidence="6">
    <location>
        <begin position="83"/>
        <end position="106"/>
    </location>
</feature>
<dbReference type="EMBL" id="ML143404">
    <property type="protein sequence ID" value="TBU30687.1"/>
    <property type="molecule type" value="Genomic_DNA"/>
</dbReference>
<feature type="transmembrane region" description="Helical" evidence="6">
    <location>
        <begin position="126"/>
        <end position="147"/>
    </location>
</feature>
<organism evidence="7">
    <name type="scientific">Dichomitus squalens</name>
    <dbReference type="NCBI Taxonomy" id="114155"/>
    <lineage>
        <taxon>Eukaryota</taxon>
        <taxon>Fungi</taxon>
        <taxon>Dikarya</taxon>
        <taxon>Basidiomycota</taxon>
        <taxon>Agaricomycotina</taxon>
        <taxon>Agaricomycetes</taxon>
        <taxon>Polyporales</taxon>
        <taxon>Polyporaceae</taxon>
        <taxon>Dichomitus</taxon>
    </lineage>
</organism>
<feature type="transmembrane region" description="Helical" evidence="6">
    <location>
        <begin position="154"/>
        <end position="172"/>
    </location>
</feature>
<feature type="transmembrane region" description="Helical" evidence="6">
    <location>
        <begin position="281"/>
        <end position="301"/>
    </location>
</feature>
<feature type="transmembrane region" description="Helical" evidence="6">
    <location>
        <begin position="221"/>
        <end position="240"/>
    </location>
</feature>
<dbReference type="AlphaFoldDB" id="A0A4Q9MTM7"/>
<name>A0A4Q9MTM7_9APHY</name>
<evidence type="ECO:0000256" key="2">
    <source>
        <dbReference type="ARBA" id="ARBA00022692"/>
    </source>
</evidence>
<feature type="transmembrane region" description="Helical" evidence="6">
    <location>
        <begin position="39"/>
        <end position="62"/>
    </location>
</feature>
<dbReference type="GO" id="GO:0004930">
    <property type="term" value="F:G protein-coupled receptor activity"/>
    <property type="evidence" value="ECO:0007669"/>
    <property type="project" value="TreeGrafter"/>
</dbReference>
<protein>
    <recommendedName>
        <fullName evidence="8">Glucose receptor Git3 N-terminal domain-containing protein</fullName>
    </recommendedName>
</protein>
<dbReference type="PANTHER" id="PTHR23112:SF37">
    <property type="entry name" value="G PROTEIN-COUPLED RECEPTOR GPR1"/>
    <property type="match status" value="1"/>
</dbReference>
<feature type="compositionally biased region" description="Low complexity" evidence="5">
    <location>
        <begin position="359"/>
        <end position="372"/>
    </location>
</feature>
<gene>
    <name evidence="7" type="ORF">BD311DRAFT_658517</name>
</gene>
<evidence type="ECO:0000313" key="7">
    <source>
        <dbReference type="EMBL" id="TBU30687.1"/>
    </source>
</evidence>
<proteinExistence type="predicted"/>
<evidence type="ECO:0000256" key="1">
    <source>
        <dbReference type="ARBA" id="ARBA00004141"/>
    </source>
</evidence>
<dbReference type="GO" id="GO:0005886">
    <property type="term" value="C:plasma membrane"/>
    <property type="evidence" value="ECO:0007669"/>
    <property type="project" value="TreeGrafter"/>
</dbReference>
<evidence type="ECO:0000256" key="3">
    <source>
        <dbReference type="ARBA" id="ARBA00022989"/>
    </source>
</evidence>
<keyword evidence="2 6" id="KW-0812">Transmembrane</keyword>